<evidence type="ECO:0000256" key="1">
    <source>
        <dbReference type="SAM" id="MobiDB-lite"/>
    </source>
</evidence>
<dbReference type="Gramene" id="TVU06964">
    <property type="protein sequence ID" value="TVU06964"/>
    <property type="gene ID" value="EJB05_47001"/>
</dbReference>
<name>A0A5J9T6T1_9POAL</name>
<dbReference type="EMBL" id="RWGY01000045">
    <property type="protein sequence ID" value="TVU06964.1"/>
    <property type="molecule type" value="Genomic_DNA"/>
</dbReference>
<feature type="compositionally biased region" description="Basic residues" evidence="1">
    <location>
        <begin position="1"/>
        <end position="12"/>
    </location>
</feature>
<gene>
    <name evidence="2" type="ORF">EJB05_47001</name>
</gene>
<feature type="compositionally biased region" description="Basic and acidic residues" evidence="1">
    <location>
        <begin position="13"/>
        <end position="30"/>
    </location>
</feature>
<protein>
    <submittedName>
        <fullName evidence="2">Uncharacterized protein</fullName>
    </submittedName>
</protein>
<comment type="caution">
    <text evidence="2">The sequence shown here is derived from an EMBL/GenBank/DDBJ whole genome shotgun (WGS) entry which is preliminary data.</text>
</comment>
<keyword evidence="3" id="KW-1185">Reference proteome</keyword>
<organism evidence="2 3">
    <name type="scientific">Eragrostis curvula</name>
    <name type="common">weeping love grass</name>
    <dbReference type="NCBI Taxonomy" id="38414"/>
    <lineage>
        <taxon>Eukaryota</taxon>
        <taxon>Viridiplantae</taxon>
        <taxon>Streptophyta</taxon>
        <taxon>Embryophyta</taxon>
        <taxon>Tracheophyta</taxon>
        <taxon>Spermatophyta</taxon>
        <taxon>Magnoliopsida</taxon>
        <taxon>Liliopsida</taxon>
        <taxon>Poales</taxon>
        <taxon>Poaceae</taxon>
        <taxon>PACMAD clade</taxon>
        <taxon>Chloridoideae</taxon>
        <taxon>Eragrostideae</taxon>
        <taxon>Eragrostidinae</taxon>
        <taxon>Eragrostis</taxon>
    </lineage>
</organism>
<dbReference type="Proteomes" id="UP000324897">
    <property type="component" value="Unassembled WGS sequence"/>
</dbReference>
<reference evidence="2 3" key="1">
    <citation type="journal article" date="2019" name="Sci. Rep.">
        <title>A high-quality genome of Eragrostis curvula grass provides insights into Poaceae evolution and supports new strategies to enhance forage quality.</title>
        <authorList>
            <person name="Carballo J."/>
            <person name="Santos B.A.C.M."/>
            <person name="Zappacosta D."/>
            <person name="Garbus I."/>
            <person name="Selva J.P."/>
            <person name="Gallo C.A."/>
            <person name="Diaz A."/>
            <person name="Albertini E."/>
            <person name="Caccamo M."/>
            <person name="Echenique V."/>
        </authorList>
    </citation>
    <scope>NUCLEOTIDE SEQUENCE [LARGE SCALE GENOMIC DNA]</scope>
    <source>
        <strain evidence="3">cv. Victoria</strain>
        <tissue evidence="2">Leaf</tissue>
    </source>
</reference>
<evidence type="ECO:0000313" key="3">
    <source>
        <dbReference type="Proteomes" id="UP000324897"/>
    </source>
</evidence>
<proteinExistence type="predicted"/>
<accession>A0A5J9T6T1</accession>
<feature type="region of interest" description="Disordered" evidence="1">
    <location>
        <begin position="1"/>
        <end position="65"/>
    </location>
</feature>
<dbReference type="AlphaFoldDB" id="A0A5J9T6T1"/>
<evidence type="ECO:0000313" key="2">
    <source>
        <dbReference type="EMBL" id="TVU06964.1"/>
    </source>
</evidence>
<sequence>MPIWPAKRRSGHHNHEREGRREVRNGRGDSDSNQAMRPRPKRRRPRPRDSDHEFLVQAATSMTKR</sequence>